<organism evidence="1 2">
    <name type="scientific">Celeribacter ethanolicus</name>
    <dbReference type="NCBI Taxonomy" id="1758178"/>
    <lineage>
        <taxon>Bacteria</taxon>
        <taxon>Pseudomonadati</taxon>
        <taxon>Pseudomonadota</taxon>
        <taxon>Alphaproteobacteria</taxon>
        <taxon>Rhodobacterales</taxon>
        <taxon>Roseobacteraceae</taxon>
        <taxon>Celeribacter</taxon>
    </lineage>
</organism>
<sequence>MDIFDETAEVIKRAKEAGLETETREIQYQDDVSFYSYIVFPAGKEGRRIGVYSKEAAKLLLSIEFERFSFLGDYEAIVDLKKGEIEALITAREPYGISMLERRLGFPQTSMSDEDDGTEEANEFALRAEQLDGVSVEISRCTEEIRALVSRPRSRSPISLKISLGGERKYASALNALETLSNSLFFQLDTERGVALALRKMLRRRRPLRRRGFNADDPTSIQFPAFEYDKAPISLYWYAKSARGMPLLQFLAYYQVVEYYFPNFAKLEAVRSARKILKHPSFRVDRESDLTKLVTTISGSGRVGSSEREQMKVTVLEVLSSDDVKQFFEENEEISEILGKKQKGITDKTVNFTRKDHDHRPDIAELLYDIRCRIVHTKNGFDSPQSEMILPFSAAEEDMWAYTELMQFVAQNALVRSSSVLSSV</sequence>
<protein>
    <submittedName>
        <fullName evidence="1">Uncharacterized protein</fullName>
    </submittedName>
</protein>
<evidence type="ECO:0000313" key="2">
    <source>
        <dbReference type="Proteomes" id="UP000217935"/>
    </source>
</evidence>
<dbReference type="OrthoDB" id="2988509at2"/>
<dbReference type="Proteomes" id="UP000217935">
    <property type="component" value="Chromosome"/>
</dbReference>
<keyword evidence="2" id="KW-1185">Reference proteome</keyword>
<gene>
    <name evidence="1" type="ORF">CEW89_01335</name>
</gene>
<dbReference type="AlphaFoldDB" id="A0A291G839"/>
<dbReference type="RefSeq" id="WP_096804620.1">
    <property type="nucleotide sequence ID" value="NZ_CP022196.1"/>
</dbReference>
<name>A0A291G839_9RHOB</name>
<accession>A0A291G839</accession>
<reference evidence="1 2" key="1">
    <citation type="submission" date="2017-06" db="EMBL/GenBank/DDBJ databases">
        <title>Celeribacter sp. TSPH2 complete genome sequence.</title>
        <authorList>
            <person name="Woo J.-H."/>
            <person name="Kim H.-S."/>
        </authorList>
    </citation>
    <scope>NUCLEOTIDE SEQUENCE [LARGE SCALE GENOMIC DNA]</scope>
    <source>
        <strain evidence="1 2">TSPH2</strain>
    </source>
</reference>
<evidence type="ECO:0000313" key="1">
    <source>
        <dbReference type="EMBL" id="ATG46327.1"/>
    </source>
</evidence>
<dbReference type="EMBL" id="CP022196">
    <property type="protein sequence ID" value="ATG46327.1"/>
    <property type="molecule type" value="Genomic_DNA"/>
</dbReference>
<dbReference type="KEGG" id="ceh:CEW89_01335"/>
<proteinExistence type="predicted"/>